<organism evidence="1 2">
    <name type="scientific">Hymenobacter negativus</name>
    <dbReference type="NCBI Taxonomy" id="2795026"/>
    <lineage>
        <taxon>Bacteria</taxon>
        <taxon>Pseudomonadati</taxon>
        <taxon>Bacteroidota</taxon>
        <taxon>Cytophagia</taxon>
        <taxon>Cytophagales</taxon>
        <taxon>Hymenobacteraceae</taxon>
        <taxon>Hymenobacter</taxon>
    </lineage>
</organism>
<reference evidence="1 2" key="1">
    <citation type="submission" date="2021-03" db="EMBL/GenBank/DDBJ databases">
        <authorList>
            <person name="Kim M.K."/>
        </authorList>
    </citation>
    <scope>NUCLEOTIDE SEQUENCE [LARGE SCALE GENOMIC DNA]</scope>
    <source>
        <strain evidence="1 2">BT442</strain>
    </source>
</reference>
<dbReference type="EMBL" id="JAGETZ010000018">
    <property type="protein sequence ID" value="MBO2012500.1"/>
    <property type="molecule type" value="Genomic_DNA"/>
</dbReference>
<sequence length="367" mass="40900">MAEHPAAPVGQHTAPALQNEPVALPDFRGYRRYRGTVGNLPVTVELTIGSQWAFLHGDSLACEGSYSYDHSGKLLSMYAKAFSPGKPLVLEETQFLDRQAITGRWQALQPVGMVISGTWTSVDGKRKLPFVLREDYEDAVRYEVLPAASATGRLCDPDDLQGGVNGPNATLHRDYLHFLGPDTIRPGLRRLQCPGPARRHAQLRRDVRQADCVYLSEEVGVRLNGYGLLSTYKLKTEEGFGRPHPSYSGMETVYDLHTGRALALSDFLRPATDSLLLQLLIPRLERYMADFEDREIRKLDWEPRLPQVGFGLTSEGMSFSYDEGDGVASWPCPGQEVIVPYAELLPLLRPRSPLTALLRDRGLKLKP</sequence>
<dbReference type="RefSeq" id="WP_208178238.1">
    <property type="nucleotide sequence ID" value="NZ_JAGETZ010000018.1"/>
</dbReference>
<proteinExistence type="predicted"/>
<name>A0ABS3QML3_9BACT</name>
<dbReference type="Proteomes" id="UP000664369">
    <property type="component" value="Unassembled WGS sequence"/>
</dbReference>
<keyword evidence="2" id="KW-1185">Reference proteome</keyword>
<evidence type="ECO:0000313" key="2">
    <source>
        <dbReference type="Proteomes" id="UP000664369"/>
    </source>
</evidence>
<comment type="caution">
    <text evidence="1">The sequence shown here is derived from an EMBL/GenBank/DDBJ whole genome shotgun (WGS) entry which is preliminary data.</text>
</comment>
<evidence type="ECO:0008006" key="3">
    <source>
        <dbReference type="Google" id="ProtNLM"/>
    </source>
</evidence>
<accession>A0ABS3QML3</accession>
<gene>
    <name evidence="1" type="ORF">J4E00_25785</name>
</gene>
<evidence type="ECO:0000313" key="1">
    <source>
        <dbReference type="EMBL" id="MBO2012500.1"/>
    </source>
</evidence>
<protein>
    <recommendedName>
        <fullName evidence="3">DUF3298 domain-containing protein</fullName>
    </recommendedName>
</protein>